<sequence>MYLFRLGPAPKSLQSKHIYLHKQSSVCFYDCGGNRSAWRKPVQTWGEQTKSLQMCPRVDVNSEYQRCKASVLTTKPPFCPIIYLQIHLVAHFKYSQMIIYTTRSTTSQMLGDTF</sequence>
<dbReference type="AlphaFoldDB" id="A0A8T2K4E2"/>
<organism evidence="1 2">
    <name type="scientific">Hymenochirus boettgeri</name>
    <name type="common">Congo dwarf clawed frog</name>
    <dbReference type="NCBI Taxonomy" id="247094"/>
    <lineage>
        <taxon>Eukaryota</taxon>
        <taxon>Metazoa</taxon>
        <taxon>Chordata</taxon>
        <taxon>Craniata</taxon>
        <taxon>Vertebrata</taxon>
        <taxon>Euteleostomi</taxon>
        <taxon>Amphibia</taxon>
        <taxon>Batrachia</taxon>
        <taxon>Anura</taxon>
        <taxon>Pipoidea</taxon>
        <taxon>Pipidae</taxon>
        <taxon>Pipinae</taxon>
        <taxon>Hymenochirus</taxon>
    </lineage>
</organism>
<comment type="caution">
    <text evidence="1">The sequence shown here is derived from an EMBL/GenBank/DDBJ whole genome shotgun (WGS) entry which is preliminary data.</text>
</comment>
<protein>
    <submittedName>
        <fullName evidence="1">Uncharacterized protein</fullName>
    </submittedName>
</protein>
<name>A0A8T2K4E2_9PIPI</name>
<evidence type="ECO:0000313" key="2">
    <source>
        <dbReference type="Proteomes" id="UP000812440"/>
    </source>
</evidence>
<dbReference type="Proteomes" id="UP000812440">
    <property type="component" value="Chromosome 2"/>
</dbReference>
<keyword evidence="2" id="KW-1185">Reference proteome</keyword>
<evidence type="ECO:0000313" key="1">
    <source>
        <dbReference type="EMBL" id="KAG8450943.1"/>
    </source>
</evidence>
<accession>A0A8T2K4E2</accession>
<reference evidence="1" key="1">
    <citation type="thesis" date="2020" institute="ProQuest LLC" country="789 East Eisenhower Parkway, Ann Arbor, MI, USA">
        <title>Comparative Genomics and Chromosome Evolution.</title>
        <authorList>
            <person name="Mudd A.B."/>
        </authorList>
    </citation>
    <scope>NUCLEOTIDE SEQUENCE</scope>
    <source>
        <strain evidence="1">Female2</strain>
        <tissue evidence="1">Blood</tissue>
    </source>
</reference>
<gene>
    <name evidence="1" type="ORF">GDO86_003285</name>
</gene>
<proteinExistence type="predicted"/>
<dbReference type="EMBL" id="JAACNH010000002">
    <property type="protein sequence ID" value="KAG8450943.1"/>
    <property type="molecule type" value="Genomic_DNA"/>
</dbReference>